<feature type="compositionally biased region" description="Basic and acidic residues" evidence="1">
    <location>
        <begin position="111"/>
        <end position="127"/>
    </location>
</feature>
<feature type="compositionally biased region" description="Low complexity" evidence="1">
    <location>
        <begin position="15"/>
        <end position="29"/>
    </location>
</feature>
<accession>A0A8W8NYS3</accession>
<feature type="compositionally biased region" description="Polar residues" evidence="1">
    <location>
        <begin position="91"/>
        <end position="104"/>
    </location>
</feature>
<feature type="region of interest" description="Disordered" evidence="1">
    <location>
        <begin position="1"/>
        <end position="67"/>
    </location>
</feature>
<feature type="compositionally biased region" description="Basic and acidic residues" evidence="1">
    <location>
        <begin position="182"/>
        <end position="191"/>
    </location>
</feature>
<feature type="region of interest" description="Disordered" evidence="1">
    <location>
        <begin position="315"/>
        <end position="347"/>
    </location>
</feature>
<evidence type="ECO:0000313" key="2">
    <source>
        <dbReference type="EnsemblMetazoa" id="G8282.1:cds"/>
    </source>
</evidence>
<dbReference type="Proteomes" id="UP000005408">
    <property type="component" value="Unassembled WGS sequence"/>
</dbReference>
<dbReference type="PANTHER" id="PTHR34718:SF2">
    <property type="entry name" value="PHD-TYPE DOMAIN-CONTAINING PROTEIN"/>
    <property type="match status" value="1"/>
</dbReference>
<feature type="region of interest" description="Disordered" evidence="1">
    <location>
        <begin position="149"/>
        <end position="168"/>
    </location>
</feature>
<feature type="compositionally biased region" description="Polar residues" evidence="1">
    <location>
        <begin position="42"/>
        <end position="57"/>
    </location>
</feature>
<dbReference type="EnsemblMetazoa" id="G8282.1">
    <property type="protein sequence ID" value="G8282.1:cds"/>
    <property type="gene ID" value="G8282"/>
</dbReference>
<dbReference type="AlphaFoldDB" id="A0A8W8NYS3"/>
<keyword evidence="3" id="KW-1185">Reference proteome</keyword>
<feature type="region of interest" description="Disordered" evidence="1">
    <location>
        <begin position="174"/>
        <end position="202"/>
    </location>
</feature>
<feature type="compositionally biased region" description="Polar residues" evidence="1">
    <location>
        <begin position="327"/>
        <end position="336"/>
    </location>
</feature>
<feature type="region of interest" description="Disordered" evidence="1">
    <location>
        <begin position="91"/>
        <end position="132"/>
    </location>
</feature>
<proteinExistence type="predicted"/>
<evidence type="ECO:0000313" key="3">
    <source>
        <dbReference type="Proteomes" id="UP000005408"/>
    </source>
</evidence>
<sequence>MVPSPCTSESFQDWPSSLASLQSLSPTPLQDNPRELTPMPSSPFSFESNTPEKSTTPVPSPAGFKIMSSMPSLQTTFKKRKMEQQNTLNSFCDGQENAQNNLFTDLSPDVSPKKNEETTHTEKDKSRTSTCSTGRATNILKDLKTIKLPKTPPVRGNVRLQKGKENVFQSRKRLLEKKRLNKKETKNESRLSKTNTSRSDEIDMIGDPKEMLTDVHINAAQKLLTQQFPKMHGLQDTILGSKLQFAIETGDFIQILHDGALHWLTISNLFCNDNCVDIFDSLYTSVSMDVKMQAACIMMIQEQTMVLLKKRKLNESNDSDDTSTSEQASCSTSAPKNKTRKRGTERQRNEMMQVFKEYMNEQKEEHIRREELLLIY</sequence>
<dbReference type="PANTHER" id="PTHR34718">
    <property type="entry name" value="PHD-TYPE DOMAIN-CONTAINING PROTEIN"/>
    <property type="match status" value="1"/>
</dbReference>
<feature type="compositionally biased region" description="Polar residues" evidence="1">
    <location>
        <begin position="1"/>
        <end position="14"/>
    </location>
</feature>
<organism evidence="2 3">
    <name type="scientific">Magallana gigas</name>
    <name type="common">Pacific oyster</name>
    <name type="synonym">Crassostrea gigas</name>
    <dbReference type="NCBI Taxonomy" id="29159"/>
    <lineage>
        <taxon>Eukaryota</taxon>
        <taxon>Metazoa</taxon>
        <taxon>Spiralia</taxon>
        <taxon>Lophotrochozoa</taxon>
        <taxon>Mollusca</taxon>
        <taxon>Bivalvia</taxon>
        <taxon>Autobranchia</taxon>
        <taxon>Pteriomorphia</taxon>
        <taxon>Ostreida</taxon>
        <taxon>Ostreoidea</taxon>
        <taxon>Ostreidae</taxon>
        <taxon>Magallana</taxon>
    </lineage>
</organism>
<evidence type="ECO:0000256" key="1">
    <source>
        <dbReference type="SAM" id="MobiDB-lite"/>
    </source>
</evidence>
<protein>
    <submittedName>
        <fullName evidence="2">Uncharacterized protein</fullName>
    </submittedName>
</protein>
<reference evidence="2" key="1">
    <citation type="submission" date="2022-08" db="UniProtKB">
        <authorList>
            <consortium name="EnsemblMetazoa"/>
        </authorList>
    </citation>
    <scope>IDENTIFICATION</scope>
    <source>
        <strain evidence="2">05x7-T-G4-1.051#20</strain>
    </source>
</reference>
<name>A0A8W8NYS3_MAGGI</name>